<evidence type="ECO:0000259" key="2">
    <source>
        <dbReference type="Pfam" id="PF18075"/>
    </source>
</evidence>
<feature type="domain" description="FtsX extracellular" evidence="2">
    <location>
        <begin position="50"/>
        <end position="141"/>
    </location>
</feature>
<dbReference type="InterPro" id="IPR004513">
    <property type="entry name" value="FtsX"/>
</dbReference>
<dbReference type="GO" id="GO:0016020">
    <property type="term" value="C:membrane"/>
    <property type="evidence" value="ECO:0007669"/>
    <property type="project" value="InterPro"/>
</dbReference>
<dbReference type="Proteomes" id="UP000229554">
    <property type="component" value="Unassembled WGS sequence"/>
</dbReference>
<dbReference type="Pfam" id="PF18075">
    <property type="entry name" value="FtsX_ECD"/>
    <property type="match status" value="1"/>
</dbReference>
<organism evidence="3 4">
    <name type="scientific">Candidatus Roizmanbacteria bacterium CG10_big_fil_rev_8_21_14_0_10_39_6</name>
    <dbReference type="NCBI Taxonomy" id="1974853"/>
    <lineage>
        <taxon>Bacteria</taxon>
        <taxon>Candidatus Roizmaniibacteriota</taxon>
    </lineage>
</organism>
<dbReference type="PANTHER" id="PTHR47755:SF1">
    <property type="entry name" value="CELL DIVISION PROTEIN FTSX"/>
    <property type="match status" value="1"/>
</dbReference>
<dbReference type="GO" id="GO:0051301">
    <property type="term" value="P:cell division"/>
    <property type="evidence" value="ECO:0007669"/>
    <property type="project" value="InterPro"/>
</dbReference>
<keyword evidence="1" id="KW-0472">Membrane</keyword>
<feature type="non-terminal residue" evidence="3">
    <location>
        <position position="185"/>
    </location>
</feature>
<keyword evidence="1" id="KW-0812">Transmembrane</keyword>
<name>A0A2M8KTM0_9BACT</name>
<feature type="transmembrane region" description="Helical" evidence="1">
    <location>
        <begin position="160"/>
        <end position="179"/>
    </location>
</feature>
<evidence type="ECO:0000256" key="1">
    <source>
        <dbReference type="SAM" id="Phobius"/>
    </source>
</evidence>
<dbReference type="Gene3D" id="3.30.70.3040">
    <property type="match status" value="1"/>
</dbReference>
<dbReference type="EMBL" id="PFED01000019">
    <property type="protein sequence ID" value="PJE63267.1"/>
    <property type="molecule type" value="Genomic_DNA"/>
</dbReference>
<dbReference type="InterPro" id="IPR040690">
    <property type="entry name" value="FtsX_ECD"/>
</dbReference>
<dbReference type="AlphaFoldDB" id="A0A2M8KTM0"/>
<sequence length="185" mass="21014">MNIFSSIRRTPYQSLMVLGTLTFSFTMLFIFAGSILLLTKIVGYIKTQPQATVYFVKDTQKSAIFKLREELMNTGKTRDVGYVSQEQALSYYKQLNKNDPEILEMVSKEALPQSLEIYAKDPTYLEDLAALAKKNPAVENVDYEKDIVDNLIRITNSITAGALIFLGSQFLVVFFVLFMTTTFKI</sequence>
<accession>A0A2M8KTM0</accession>
<protein>
    <recommendedName>
        <fullName evidence="2">FtsX extracellular domain-containing protein</fullName>
    </recommendedName>
</protein>
<feature type="transmembrane region" description="Helical" evidence="1">
    <location>
        <begin position="12"/>
        <end position="38"/>
    </location>
</feature>
<evidence type="ECO:0000313" key="4">
    <source>
        <dbReference type="Proteomes" id="UP000229554"/>
    </source>
</evidence>
<dbReference type="PANTHER" id="PTHR47755">
    <property type="entry name" value="CELL DIVISION PROTEIN FTSX"/>
    <property type="match status" value="1"/>
</dbReference>
<comment type="caution">
    <text evidence="3">The sequence shown here is derived from an EMBL/GenBank/DDBJ whole genome shotgun (WGS) entry which is preliminary data.</text>
</comment>
<gene>
    <name evidence="3" type="ORF">COU88_00445</name>
</gene>
<reference evidence="4" key="1">
    <citation type="submission" date="2017-09" db="EMBL/GenBank/DDBJ databases">
        <title>Depth-based differentiation of microbial function through sediment-hosted aquifers and enrichment of novel symbionts in the deep terrestrial subsurface.</title>
        <authorList>
            <person name="Probst A.J."/>
            <person name="Ladd B."/>
            <person name="Jarett J.K."/>
            <person name="Geller-Mcgrath D.E."/>
            <person name="Sieber C.M.K."/>
            <person name="Emerson J.B."/>
            <person name="Anantharaman K."/>
            <person name="Thomas B.C."/>
            <person name="Malmstrom R."/>
            <person name="Stieglmeier M."/>
            <person name="Klingl A."/>
            <person name="Woyke T."/>
            <person name="Ryan C.M."/>
            <person name="Banfield J.F."/>
        </authorList>
    </citation>
    <scope>NUCLEOTIDE SEQUENCE [LARGE SCALE GENOMIC DNA]</scope>
</reference>
<proteinExistence type="predicted"/>
<evidence type="ECO:0000313" key="3">
    <source>
        <dbReference type="EMBL" id="PJE63267.1"/>
    </source>
</evidence>
<keyword evidence="1" id="KW-1133">Transmembrane helix</keyword>